<dbReference type="Pfam" id="PF00072">
    <property type="entry name" value="Response_reg"/>
    <property type="match status" value="1"/>
</dbReference>
<protein>
    <submittedName>
        <fullName evidence="3">Response regulator</fullName>
    </submittedName>
</protein>
<dbReference type="InterPro" id="IPR052893">
    <property type="entry name" value="TCS_response_regulator"/>
</dbReference>
<dbReference type="Gene3D" id="3.40.50.2300">
    <property type="match status" value="1"/>
</dbReference>
<dbReference type="PANTHER" id="PTHR44520">
    <property type="entry name" value="RESPONSE REGULATOR RCP1-RELATED"/>
    <property type="match status" value="1"/>
</dbReference>
<proteinExistence type="predicted"/>
<name>A0A926NQ71_9SPHI</name>
<dbReference type="PANTHER" id="PTHR44520:SF2">
    <property type="entry name" value="RESPONSE REGULATOR RCP1"/>
    <property type="match status" value="1"/>
</dbReference>
<evidence type="ECO:0000259" key="2">
    <source>
        <dbReference type="PROSITE" id="PS50110"/>
    </source>
</evidence>
<keyword evidence="1" id="KW-0597">Phosphoprotein</keyword>
<feature type="non-terminal residue" evidence="3">
    <location>
        <position position="1"/>
    </location>
</feature>
<dbReference type="CDD" id="cd17557">
    <property type="entry name" value="REC_Rcp-like"/>
    <property type="match status" value="1"/>
</dbReference>
<reference evidence="3" key="1">
    <citation type="submission" date="2020-09" db="EMBL/GenBank/DDBJ databases">
        <title>Novel species of Mucilaginibacter isolated from a glacier on the Tibetan Plateau.</title>
        <authorList>
            <person name="Liu Q."/>
            <person name="Xin Y.-H."/>
        </authorList>
    </citation>
    <scope>NUCLEOTIDE SEQUENCE</scope>
    <source>
        <strain evidence="3">ZB1P21</strain>
    </source>
</reference>
<accession>A0A926NQ71</accession>
<evidence type="ECO:0000313" key="3">
    <source>
        <dbReference type="EMBL" id="MBD1395301.1"/>
    </source>
</evidence>
<dbReference type="AlphaFoldDB" id="A0A926NQ71"/>
<evidence type="ECO:0000256" key="1">
    <source>
        <dbReference type="PROSITE-ProRule" id="PRU00169"/>
    </source>
</evidence>
<dbReference type="GO" id="GO:0000160">
    <property type="term" value="P:phosphorelay signal transduction system"/>
    <property type="evidence" value="ECO:0007669"/>
    <property type="project" value="InterPro"/>
</dbReference>
<feature type="modified residue" description="4-aspartylphosphate" evidence="1">
    <location>
        <position position="16"/>
    </location>
</feature>
<dbReference type="PROSITE" id="PS50110">
    <property type="entry name" value="RESPONSE_REGULATORY"/>
    <property type="match status" value="1"/>
</dbReference>
<gene>
    <name evidence="3" type="ORF">IDJ76_19510</name>
</gene>
<evidence type="ECO:0000313" key="4">
    <source>
        <dbReference type="Proteomes" id="UP000619078"/>
    </source>
</evidence>
<dbReference type="Proteomes" id="UP000619078">
    <property type="component" value="Unassembled WGS sequence"/>
</dbReference>
<dbReference type="InterPro" id="IPR001789">
    <property type="entry name" value="Sig_transdc_resp-reg_receiver"/>
</dbReference>
<feature type="domain" description="Response regulatory" evidence="2">
    <location>
        <begin position="1"/>
        <end position="83"/>
    </location>
</feature>
<dbReference type="SUPFAM" id="SSF52172">
    <property type="entry name" value="CheY-like"/>
    <property type="match status" value="1"/>
</dbReference>
<sequence length="97" mass="10889">QAPYQDAITPDLILLDINLPKVDGIEVLIHIKESKVLKRIPVIMLTTSSAEADILKSYNNYANCYITKPISLASFMDVVSTIEEFWVSLVQLPVKKI</sequence>
<dbReference type="EMBL" id="JACWMX010000011">
    <property type="protein sequence ID" value="MBD1395301.1"/>
    <property type="molecule type" value="Genomic_DNA"/>
</dbReference>
<dbReference type="RefSeq" id="WP_191165804.1">
    <property type="nucleotide sequence ID" value="NZ_JACWMX010000011.1"/>
</dbReference>
<keyword evidence="4" id="KW-1185">Reference proteome</keyword>
<comment type="caution">
    <text evidence="3">The sequence shown here is derived from an EMBL/GenBank/DDBJ whole genome shotgun (WGS) entry which is preliminary data.</text>
</comment>
<dbReference type="InterPro" id="IPR011006">
    <property type="entry name" value="CheY-like_superfamily"/>
</dbReference>
<organism evidence="3 4">
    <name type="scientific">Mucilaginibacter glaciei</name>
    <dbReference type="NCBI Taxonomy" id="2772109"/>
    <lineage>
        <taxon>Bacteria</taxon>
        <taxon>Pseudomonadati</taxon>
        <taxon>Bacteroidota</taxon>
        <taxon>Sphingobacteriia</taxon>
        <taxon>Sphingobacteriales</taxon>
        <taxon>Sphingobacteriaceae</taxon>
        <taxon>Mucilaginibacter</taxon>
    </lineage>
</organism>